<dbReference type="Pfam" id="PF03583">
    <property type="entry name" value="LIP"/>
    <property type="match status" value="2"/>
</dbReference>
<proteinExistence type="predicted"/>
<dbReference type="InterPro" id="IPR029058">
    <property type="entry name" value="AB_hydrolase_fold"/>
</dbReference>
<gene>
    <name evidence="1" type="ORF">LX13_001219</name>
</gene>
<dbReference type="PANTHER" id="PTHR34853">
    <property type="match status" value="1"/>
</dbReference>
<keyword evidence="2" id="KW-1185">Reference proteome</keyword>
<dbReference type="Proteomes" id="UP001206895">
    <property type="component" value="Unassembled WGS sequence"/>
</dbReference>
<organism evidence="1 2">
    <name type="scientific">Williamsia maris</name>
    <dbReference type="NCBI Taxonomy" id="72806"/>
    <lineage>
        <taxon>Bacteria</taxon>
        <taxon>Bacillati</taxon>
        <taxon>Actinomycetota</taxon>
        <taxon>Actinomycetes</taxon>
        <taxon>Mycobacteriales</taxon>
        <taxon>Nocardiaceae</taxon>
        <taxon>Williamsia</taxon>
    </lineage>
</organism>
<dbReference type="SUPFAM" id="SSF53474">
    <property type="entry name" value="alpha/beta-Hydrolases"/>
    <property type="match status" value="2"/>
</dbReference>
<name>A0ABT1HBX0_9NOCA</name>
<accession>A0ABT1HBX0</accession>
<dbReference type="InterPro" id="IPR005152">
    <property type="entry name" value="Lipase_secreted"/>
</dbReference>
<evidence type="ECO:0000313" key="2">
    <source>
        <dbReference type="Proteomes" id="UP001206895"/>
    </source>
</evidence>
<evidence type="ECO:0000313" key="1">
    <source>
        <dbReference type="EMBL" id="MCP2175412.1"/>
    </source>
</evidence>
<dbReference type="EMBL" id="JAMTCJ010000001">
    <property type="protein sequence ID" value="MCP2175412.1"/>
    <property type="molecule type" value="Genomic_DNA"/>
</dbReference>
<sequence>MIAGMMVTGGCAVPSLFDHARATASGAMVAEPGSIVAIDHLSDSDARQPVPGGHGALVHYRSTDAHTGKSRTASGMVFVPPGVAPRGGWPVLAFASASPGTETACPAPTAPAVEPEPTVVQYLSHGYAVAVSTGSAASAMPGVPDSATAGLALIDSVRALRRAYPNVSTHWAAIGVAQGGAGVWDADTLAHRYAPDLQLLGAVALSPTADMTGLVSRAQRGTLSNDQARLVQQTQIAHGRHPLDLDTRRTDDVDQNRAAQSTCGGASRPLIADVARMSGPLDVVEPTTAAVEPLRASLAAAAVSAGPLSAPLSVVYGTDDTVVDPAWTTDVLRRECAAGGTLTWQLESGTGRTDTDHTRQIDWVTDRFGGRPAQSSCQTTSVDAEGAGAVVAAAPVPTVASALPPGSHAARVLYRSTEGDTGLPTVVSGTVFSPAGTPPPGGWPVIAYGHGTTGIDTDCGLSGSPTLQGQAALVSSFLSFGYAVSLPDYQGLGGPGPHPYLDARTAGLNVIDSVRALRATFPDISTRWGALGHSQGGAAVWSADEQAGTYAPELAFVGAVALAPAASVTGIVDKSDRRTLTTDQIPAFALIVTSLQRLHPELDLDEYRHGVAAEHWSAIAACAGPLLGERAAALARIRSADVAPDTAVASDRVHRLLARWALPQRPASAPMSVLYGSADQLVDAGWTTNALHRACAMGDTIEFDEQAGGTHSDLDLTGQLPWLRDRFAGQPAPDNCR</sequence>
<comment type="caution">
    <text evidence="1">The sequence shown here is derived from an EMBL/GenBank/DDBJ whole genome shotgun (WGS) entry which is preliminary data.</text>
</comment>
<dbReference type="Gene3D" id="3.40.50.1820">
    <property type="entry name" value="alpha/beta hydrolase"/>
    <property type="match status" value="4"/>
</dbReference>
<protein>
    <submittedName>
        <fullName evidence="1">Secretory lipase</fullName>
    </submittedName>
</protein>
<dbReference type="PANTHER" id="PTHR34853:SF1">
    <property type="entry name" value="LIPASE 5"/>
    <property type="match status" value="1"/>
</dbReference>
<reference evidence="1 2" key="1">
    <citation type="submission" date="2022-06" db="EMBL/GenBank/DDBJ databases">
        <title>Genomic Encyclopedia of Archaeal and Bacterial Type Strains, Phase II (KMG-II): from individual species to whole genera.</title>
        <authorList>
            <person name="Goeker M."/>
        </authorList>
    </citation>
    <scope>NUCLEOTIDE SEQUENCE [LARGE SCALE GENOMIC DNA]</scope>
    <source>
        <strain evidence="1 2">DSM 44693</strain>
    </source>
</reference>